<evidence type="ECO:0000313" key="9">
    <source>
        <dbReference type="Proteomes" id="UP000887574"/>
    </source>
</evidence>
<feature type="transmembrane region" description="Helical" evidence="8">
    <location>
        <begin position="61"/>
        <end position="80"/>
    </location>
</feature>
<keyword evidence="6 8" id="KW-1133">Transmembrane helix</keyword>
<proteinExistence type="inferred from homology"/>
<dbReference type="GO" id="GO:0007219">
    <property type="term" value="P:Notch signaling pathway"/>
    <property type="evidence" value="ECO:0007669"/>
    <property type="project" value="UniProtKB-KW"/>
</dbReference>
<protein>
    <recommendedName>
        <fullName evidence="3">Gamma-secretase subunit PEN-2</fullName>
    </recommendedName>
</protein>
<accession>A0A915DMP5</accession>
<evidence type="ECO:0000256" key="2">
    <source>
        <dbReference type="ARBA" id="ARBA00009607"/>
    </source>
</evidence>
<dbReference type="Pfam" id="PF10251">
    <property type="entry name" value="PEN-2"/>
    <property type="match status" value="1"/>
</dbReference>
<dbReference type="PANTHER" id="PTHR16318">
    <property type="entry name" value="GAMMA-SECRETASE SUBUNIT PEN-2"/>
    <property type="match status" value="1"/>
</dbReference>
<evidence type="ECO:0000256" key="4">
    <source>
        <dbReference type="ARBA" id="ARBA00022692"/>
    </source>
</evidence>
<evidence type="ECO:0000256" key="8">
    <source>
        <dbReference type="SAM" id="Phobius"/>
    </source>
</evidence>
<dbReference type="PANTHER" id="PTHR16318:SF0">
    <property type="entry name" value="GAMMA-SECRETASE SUBUNIT PEN-2"/>
    <property type="match status" value="1"/>
</dbReference>
<keyword evidence="5" id="KW-0914">Notch signaling pathway</keyword>
<dbReference type="GO" id="GO:0070765">
    <property type="term" value="C:gamma-secretase complex"/>
    <property type="evidence" value="ECO:0007669"/>
    <property type="project" value="TreeGrafter"/>
</dbReference>
<keyword evidence="9" id="KW-1185">Reference proteome</keyword>
<evidence type="ECO:0000313" key="10">
    <source>
        <dbReference type="WBParaSite" id="jg20996"/>
    </source>
</evidence>
<evidence type="ECO:0000256" key="5">
    <source>
        <dbReference type="ARBA" id="ARBA00022976"/>
    </source>
</evidence>
<sequence length="103" mass="12184">MAVNLQKTSNEDKLKLCKHYFYIGIALLPLVWLANVVWFYKYAYCKEEFAEQKSLKFYIRASFLGMLCWLVVIVAWTIFFQTNRAKGIAWSDYLTFVFPVGYV</sequence>
<dbReference type="WBParaSite" id="jg20996">
    <property type="protein sequence ID" value="jg20996"/>
    <property type="gene ID" value="jg20996"/>
</dbReference>
<dbReference type="AlphaFoldDB" id="A0A915DMP5"/>
<dbReference type="InterPro" id="IPR019379">
    <property type="entry name" value="Gamma_Secretase_Asp_P_PEN2"/>
</dbReference>
<feature type="transmembrane region" description="Helical" evidence="8">
    <location>
        <begin position="20"/>
        <end position="40"/>
    </location>
</feature>
<name>A0A915DMP5_9BILA</name>
<keyword evidence="4 8" id="KW-0812">Transmembrane</keyword>
<evidence type="ECO:0000256" key="1">
    <source>
        <dbReference type="ARBA" id="ARBA00004141"/>
    </source>
</evidence>
<evidence type="ECO:0000256" key="6">
    <source>
        <dbReference type="ARBA" id="ARBA00022989"/>
    </source>
</evidence>
<comment type="similarity">
    <text evidence="2">Belongs to the PEN-2 family.</text>
</comment>
<organism evidence="9 10">
    <name type="scientific">Ditylenchus dipsaci</name>
    <dbReference type="NCBI Taxonomy" id="166011"/>
    <lineage>
        <taxon>Eukaryota</taxon>
        <taxon>Metazoa</taxon>
        <taxon>Ecdysozoa</taxon>
        <taxon>Nematoda</taxon>
        <taxon>Chromadorea</taxon>
        <taxon>Rhabditida</taxon>
        <taxon>Tylenchina</taxon>
        <taxon>Tylenchomorpha</taxon>
        <taxon>Sphaerularioidea</taxon>
        <taxon>Anguinidae</taxon>
        <taxon>Anguininae</taxon>
        <taxon>Ditylenchus</taxon>
    </lineage>
</organism>
<evidence type="ECO:0000256" key="3">
    <source>
        <dbReference type="ARBA" id="ARBA00018306"/>
    </source>
</evidence>
<reference evidence="10" key="1">
    <citation type="submission" date="2022-11" db="UniProtKB">
        <authorList>
            <consortium name="WormBaseParasite"/>
        </authorList>
    </citation>
    <scope>IDENTIFICATION</scope>
</reference>
<evidence type="ECO:0000256" key="7">
    <source>
        <dbReference type="ARBA" id="ARBA00023136"/>
    </source>
</evidence>
<keyword evidence="7 8" id="KW-0472">Membrane</keyword>
<dbReference type="Proteomes" id="UP000887574">
    <property type="component" value="Unplaced"/>
</dbReference>
<comment type="subcellular location">
    <subcellularLocation>
        <location evidence="1">Membrane</location>
        <topology evidence="1">Multi-pass membrane protein</topology>
    </subcellularLocation>
</comment>